<dbReference type="SMART" id="SM00100">
    <property type="entry name" value="cNMP"/>
    <property type="match status" value="1"/>
</dbReference>
<keyword evidence="4 14" id="KW-0633">Potassium transport</keyword>
<evidence type="ECO:0000256" key="6">
    <source>
        <dbReference type="ARBA" id="ARBA00022826"/>
    </source>
</evidence>
<evidence type="ECO:0000256" key="3">
    <source>
        <dbReference type="ARBA" id="ARBA00022448"/>
    </source>
</evidence>
<dbReference type="Pfam" id="PF11834">
    <property type="entry name" value="KHA"/>
    <property type="match status" value="1"/>
</dbReference>
<evidence type="ECO:0000256" key="5">
    <source>
        <dbReference type="ARBA" id="ARBA00022692"/>
    </source>
</evidence>
<comment type="caution">
    <text evidence="18">The sequence shown here is derived from an EMBL/GenBank/DDBJ whole genome shotgun (WGS) entry which is preliminary data.</text>
</comment>
<dbReference type="SUPFAM" id="SSF51206">
    <property type="entry name" value="cAMP-binding domain-like"/>
    <property type="match status" value="1"/>
</dbReference>
<evidence type="ECO:0000256" key="8">
    <source>
        <dbReference type="ARBA" id="ARBA00022958"/>
    </source>
</evidence>
<comment type="function">
    <text evidence="14">Potassium channel.</text>
</comment>
<keyword evidence="9" id="KW-1133">Transmembrane helix</keyword>
<comment type="subcellular location">
    <subcellularLocation>
        <location evidence="1 14">Membrane</location>
        <topology evidence="1 14">Multi-pass membrane protein</topology>
    </subcellularLocation>
</comment>
<dbReference type="Gene3D" id="1.25.40.20">
    <property type="entry name" value="Ankyrin repeat-containing domain"/>
    <property type="match status" value="2"/>
</dbReference>
<feature type="repeat" description="ANK" evidence="13">
    <location>
        <begin position="259"/>
        <end position="291"/>
    </location>
</feature>
<dbReference type="Gene3D" id="2.60.120.10">
    <property type="entry name" value="Jelly Rolls"/>
    <property type="match status" value="1"/>
</dbReference>
<dbReference type="PROSITE" id="PS50088">
    <property type="entry name" value="ANK_REPEAT"/>
    <property type="match status" value="3"/>
</dbReference>
<proteinExistence type="inferred from homology"/>
<evidence type="ECO:0000256" key="9">
    <source>
        <dbReference type="ARBA" id="ARBA00022989"/>
    </source>
</evidence>
<keyword evidence="5" id="KW-0812">Transmembrane</keyword>
<comment type="subunit">
    <text evidence="14">The potassium channel is composed of a homo- or heterotetrameric complex of pore-forming subunits.</text>
</comment>
<evidence type="ECO:0000313" key="19">
    <source>
        <dbReference type="Proteomes" id="UP000604825"/>
    </source>
</evidence>
<keyword evidence="10 14" id="KW-0406">Ion transport</keyword>
<dbReference type="InterPro" id="IPR045319">
    <property type="entry name" value="KAT/AKT"/>
</dbReference>
<comment type="similarity">
    <text evidence="2 14">Belongs to the potassium channel family. Plant (TC 1.A.1.4) subfamily.</text>
</comment>
<evidence type="ECO:0000256" key="15">
    <source>
        <dbReference type="SAM" id="MobiDB-lite"/>
    </source>
</evidence>
<evidence type="ECO:0000256" key="13">
    <source>
        <dbReference type="PROSITE-ProRule" id="PRU00023"/>
    </source>
</evidence>
<keyword evidence="19" id="KW-1185">Reference proteome</keyword>
<dbReference type="InterPro" id="IPR000595">
    <property type="entry name" value="cNMP-bd_dom"/>
</dbReference>
<dbReference type="Pfam" id="PF00027">
    <property type="entry name" value="cNMP_binding"/>
    <property type="match status" value="1"/>
</dbReference>
<dbReference type="InterPro" id="IPR036770">
    <property type="entry name" value="Ankyrin_rpt-contain_sf"/>
</dbReference>
<evidence type="ECO:0000256" key="10">
    <source>
        <dbReference type="ARBA" id="ARBA00023065"/>
    </source>
</evidence>
<dbReference type="GO" id="GO:0005249">
    <property type="term" value="F:voltage-gated potassium channel activity"/>
    <property type="evidence" value="ECO:0007669"/>
    <property type="project" value="UniProtKB-UniRule"/>
</dbReference>
<evidence type="ECO:0000256" key="11">
    <source>
        <dbReference type="ARBA" id="ARBA00023136"/>
    </source>
</evidence>
<keyword evidence="6 14" id="KW-0631">Potassium channel</keyword>
<evidence type="ECO:0000256" key="12">
    <source>
        <dbReference type="ARBA" id="ARBA00023303"/>
    </source>
</evidence>
<accession>A0A811RV10</accession>
<keyword evidence="11" id="KW-0472">Membrane</keyword>
<keyword evidence="12 14" id="KW-0407">Ion channel</keyword>
<evidence type="ECO:0000256" key="1">
    <source>
        <dbReference type="ARBA" id="ARBA00004141"/>
    </source>
</evidence>
<dbReference type="SMART" id="SM00248">
    <property type="entry name" value="ANK"/>
    <property type="match status" value="5"/>
</dbReference>
<comment type="domain">
    <text evidence="14">The KHA domain (rich in hydrophobic and acidic residues) present in the C-terminal part is likely to be important for tetramerization.</text>
</comment>
<evidence type="ECO:0000256" key="2">
    <source>
        <dbReference type="ARBA" id="ARBA00007929"/>
    </source>
</evidence>
<protein>
    <recommendedName>
        <fullName evidence="14">Potassium channel</fullName>
    </recommendedName>
</protein>
<feature type="repeat" description="ANK" evidence="13">
    <location>
        <begin position="356"/>
        <end position="388"/>
    </location>
</feature>
<dbReference type="GO" id="GO:0034702">
    <property type="term" value="C:monoatomic ion channel complex"/>
    <property type="evidence" value="ECO:0007669"/>
    <property type="project" value="UniProtKB-KW"/>
</dbReference>
<sequence>MAEARLALGSGRGRRWGRNSIRAASSFVGRNHLPPRLKQQILVYMCLKFRAESLNHQLMDQLPKSICKSICDHLFVPVVKDVYLFNGVSREMLLSLVTKMKPEYIPPKEDVIVQNEAPDDVCVVVSGEVDVILLDGIDEHVEATLGTRDIFSEVSALSDRAQPFTFRTRTLSQLLRLKQATLKEAMQSRPEDNVVIIKNFLKHQVEMHGMNMKVEDLLGDNTGEHDDDANVLMVAAMGNSGLLEDLLRAGKDADVGDAKGRTALHIAAIKGYEDCVLVLLKHACNVNIKDAQGNTATWNAIAAGHHEIFNILYHFARASNPHAGGDVLCLAARRGDLDALRELLKLGLDVDSEDHDGATALLVAMAEGHADAARFLIMNGASVDKASLDDDGSGSGAARLTMSPTELRELLRKRELGHSITIVDSPAVVPDGGSSRHRRPGRLQSRSSDNERWPRVSIYKGHPFLRNRSSEAGKLINLPGTMEELKAIVGKKLKVDAEKVLIVNDEGAEIDSIDVIRDNDKLFVVTEEDLRRLASMDSLSSS</sequence>
<gene>
    <name evidence="18" type="ORF">NCGR_LOCUS57843</name>
</gene>
<dbReference type="PANTHER" id="PTHR45743">
    <property type="entry name" value="POTASSIUM CHANNEL AKT1"/>
    <property type="match status" value="1"/>
</dbReference>
<comment type="domain">
    <text evidence="14">The segment S4 is probably the voltage-sensor and is characterized by a series of positively charged amino acids. The pore-forming region H5 is enclosed by the transmembrane segments S5 and S6 in the Shaker-type (1P/6TM) and contains the GYGD signature motif which seems to be involved in potassium selectivity.</text>
</comment>
<name>A0A811RV10_9POAL</name>
<dbReference type="InterPro" id="IPR021789">
    <property type="entry name" value="KHA_dom"/>
</dbReference>
<dbReference type="PANTHER" id="PTHR45743:SF21">
    <property type="entry name" value="POTASSIUM CHANNEL AKT2_3"/>
    <property type="match status" value="1"/>
</dbReference>
<dbReference type="EMBL" id="CAJGYO010000017">
    <property type="protein sequence ID" value="CAD6333745.1"/>
    <property type="molecule type" value="Genomic_DNA"/>
</dbReference>
<dbReference type="AlphaFoldDB" id="A0A811RV10"/>
<feature type="region of interest" description="Disordered" evidence="15">
    <location>
        <begin position="425"/>
        <end position="450"/>
    </location>
</feature>
<evidence type="ECO:0000256" key="7">
    <source>
        <dbReference type="ARBA" id="ARBA00022882"/>
    </source>
</evidence>
<dbReference type="PROSITE" id="PS51490">
    <property type="entry name" value="KHA"/>
    <property type="match status" value="1"/>
</dbReference>
<evidence type="ECO:0000313" key="18">
    <source>
        <dbReference type="EMBL" id="CAD6333745.1"/>
    </source>
</evidence>
<dbReference type="PROSITE" id="PS50297">
    <property type="entry name" value="ANK_REP_REGION"/>
    <property type="match status" value="3"/>
</dbReference>
<reference evidence="18" key="1">
    <citation type="submission" date="2020-10" db="EMBL/GenBank/DDBJ databases">
        <authorList>
            <person name="Han B."/>
            <person name="Lu T."/>
            <person name="Zhao Q."/>
            <person name="Huang X."/>
            <person name="Zhao Y."/>
        </authorList>
    </citation>
    <scope>NUCLEOTIDE SEQUENCE</scope>
</reference>
<feature type="domain" description="Cyclic nucleotide-binding" evidence="16">
    <location>
        <begin position="84"/>
        <end position="203"/>
    </location>
</feature>
<dbReference type="OrthoDB" id="426293at2759"/>
<feature type="repeat" description="ANK" evidence="13">
    <location>
        <begin position="323"/>
        <end position="355"/>
    </location>
</feature>
<dbReference type="Pfam" id="PF12796">
    <property type="entry name" value="Ank_2"/>
    <property type="match status" value="2"/>
</dbReference>
<evidence type="ECO:0000256" key="4">
    <source>
        <dbReference type="ARBA" id="ARBA00022538"/>
    </source>
</evidence>
<dbReference type="FunFam" id="2.60.120.10:FF:000074">
    <property type="entry name" value="Potassium channel KAT2"/>
    <property type="match status" value="1"/>
</dbReference>
<dbReference type="CDD" id="cd00038">
    <property type="entry name" value="CAP_ED"/>
    <property type="match status" value="1"/>
</dbReference>
<dbReference type="SUPFAM" id="SSF48403">
    <property type="entry name" value="Ankyrin repeat"/>
    <property type="match status" value="1"/>
</dbReference>
<evidence type="ECO:0000259" key="17">
    <source>
        <dbReference type="PROSITE" id="PS51490"/>
    </source>
</evidence>
<keyword evidence="8 14" id="KW-0630">Potassium</keyword>
<dbReference type="InterPro" id="IPR014710">
    <property type="entry name" value="RmlC-like_jellyroll"/>
</dbReference>
<dbReference type="InterPro" id="IPR018490">
    <property type="entry name" value="cNMP-bd_dom_sf"/>
</dbReference>
<dbReference type="Proteomes" id="UP000604825">
    <property type="component" value="Unassembled WGS sequence"/>
</dbReference>
<evidence type="ECO:0000256" key="14">
    <source>
        <dbReference type="RuleBase" id="RU369015"/>
    </source>
</evidence>
<keyword evidence="7 14" id="KW-0851">Voltage-gated channel</keyword>
<dbReference type="InterPro" id="IPR002110">
    <property type="entry name" value="Ankyrin_rpt"/>
</dbReference>
<organism evidence="18 19">
    <name type="scientific">Miscanthus lutarioriparius</name>
    <dbReference type="NCBI Taxonomy" id="422564"/>
    <lineage>
        <taxon>Eukaryota</taxon>
        <taxon>Viridiplantae</taxon>
        <taxon>Streptophyta</taxon>
        <taxon>Embryophyta</taxon>
        <taxon>Tracheophyta</taxon>
        <taxon>Spermatophyta</taxon>
        <taxon>Magnoliopsida</taxon>
        <taxon>Liliopsida</taxon>
        <taxon>Poales</taxon>
        <taxon>Poaceae</taxon>
        <taxon>PACMAD clade</taxon>
        <taxon>Panicoideae</taxon>
        <taxon>Andropogonodae</taxon>
        <taxon>Andropogoneae</taxon>
        <taxon>Saccharinae</taxon>
        <taxon>Miscanthus</taxon>
    </lineage>
</organism>
<keyword evidence="3 14" id="KW-0813">Transport</keyword>
<dbReference type="PROSITE" id="PS50042">
    <property type="entry name" value="CNMP_BINDING_3"/>
    <property type="match status" value="1"/>
</dbReference>
<evidence type="ECO:0000259" key="16">
    <source>
        <dbReference type="PROSITE" id="PS50042"/>
    </source>
</evidence>
<keyword evidence="13" id="KW-0040">ANK repeat</keyword>
<feature type="domain" description="KHA" evidence="17">
    <location>
        <begin position="455"/>
        <end position="542"/>
    </location>
</feature>